<feature type="region of interest" description="Disordered" evidence="5">
    <location>
        <begin position="182"/>
        <end position="201"/>
    </location>
</feature>
<feature type="compositionally biased region" description="Low complexity" evidence="5">
    <location>
        <begin position="241"/>
        <end position="252"/>
    </location>
</feature>
<reference evidence="6 7" key="1">
    <citation type="journal article" date="2018" name="Mol. Biol. Evol.">
        <title>Broad Genomic Sampling Reveals a Smut Pathogenic Ancestry of the Fungal Clade Ustilaginomycotina.</title>
        <authorList>
            <person name="Kijpornyongpan T."/>
            <person name="Mondo S.J."/>
            <person name="Barry K."/>
            <person name="Sandor L."/>
            <person name="Lee J."/>
            <person name="Lipzen A."/>
            <person name="Pangilinan J."/>
            <person name="LaButti K."/>
            <person name="Hainaut M."/>
            <person name="Henrissat B."/>
            <person name="Grigoriev I.V."/>
            <person name="Spatafora J.W."/>
            <person name="Aime M.C."/>
        </authorList>
    </citation>
    <scope>NUCLEOTIDE SEQUENCE [LARGE SCALE GENOMIC DNA]</scope>
    <source>
        <strain evidence="6 7">MCA 4198</strain>
    </source>
</reference>
<dbReference type="EMBL" id="KZ819637">
    <property type="protein sequence ID" value="PWN89363.1"/>
    <property type="molecule type" value="Genomic_DNA"/>
</dbReference>
<dbReference type="GO" id="GO:0000290">
    <property type="term" value="P:deadenylation-dependent decapping of nuclear-transcribed mRNA"/>
    <property type="evidence" value="ECO:0007669"/>
    <property type="project" value="InterPro"/>
</dbReference>
<evidence type="ECO:0000313" key="6">
    <source>
        <dbReference type="EMBL" id="PWN89363.1"/>
    </source>
</evidence>
<name>A0A316YMS1_9BASI</name>
<evidence type="ECO:0000256" key="2">
    <source>
        <dbReference type="ARBA" id="ARBA00008778"/>
    </source>
</evidence>
<feature type="compositionally biased region" description="Pro residues" evidence="5">
    <location>
        <begin position="253"/>
        <end position="262"/>
    </location>
</feature>
<accession>A0A316YMS1</accession>
<feature type="compositionally biased region" description="Low complexity" evidence="5">
    <location>
        <begin position="225"/>
        <end position="234"/>
    </location>
</feature>
<dbReference type="PANTHER" id="PTHR16290">
    <property type="entry name" value="TRANSCRIPTION FACTOR SMIF DECAPPING ENZYME DCP1"/>
    <property type="match status" value="1"/>
</dbReference>
<dbReference type="InterPro" id="IPR011993">
    <property type="entry name" value="PH-like_dom_sf"/>
</dbReference>
<dbReference type="GeneID" id="37044020"/>
<dbReference type="OrthoDB" id="440673at2759"/>
<dbReference type="Gene3D" id="2.30.29.30">
    <property type="entry name" value="Pleckstrin-homology domain (PH domain)/Phosphotyrosine-binding domain (PTB)"/>
    <property type="match status" value="1"/>
</dbReference>
<keyword evidence="7" id="KW-1185">Reference proteome</keyword>
<dbReference type="STRING" id="215250.A0A316YMS1"/>
<dbReference type="Proteomes" id="UP000245768">
    <property type="component" value="Unassembled WGS sequence"/>
</dbReference>
<keyword evidence="3" id="KW-0963">Cytoplasm</keyword>
<dbReference type="GO" id="GO:0031087">
    <property type="term" value="P:deadenylation-independent decapping of nuclear-transcribed mRNA"/>
    <property type="evidence" value="ECO:0007669"/>
    <property type="project" value="TreeGrafter"/>
</dbReference>
<protein>
    <submittedName>
        <fullName evidence="6">PH domain-like protein</fullName>
    </submittedName>
</protein>
<evidence type="ECO:0000256" key="5">
    <source>
        <dbReference type="SAM" id="MobiDB-lite"/>
    </source>
</evidence>
<dbReference type="GO" id="GO:0003729">
    <property type="term" value="F:mRNA binding"/>
    <property type="evidence" value="ECO:0007669"/>
    <property type="project" value="TreeGrafter"/>
</dbReference>
<dbReference type="RefSeq" id="XP_025376561.1">
    <property type="nucleotide sequence ID" value="XM_025522104.1"/>
</dbReference>
<keyword evidence="4" id="KW-0507">mRNA processing</keyword>
<sequence length="350" mass="37416">MDAAARMAFNMKVLRRHDPHIDDIIESASFVVLYAHDGEWTKTGIEGPMFLYRRNTSPPYGFFILNRNGVENFSADLTPDDDLDLTPEFIIYRSGRSDDDDTYGIWVFEPGQRDSVGEQMVMLQQTPLDENAQAISVAHAAGVDDSMSAPSLAPSQQAGKSINLDALFGTVAANPSPAVAKAAPAAPAPAPPVADSNRPNGLALLDSMFQSVQSPNPPVAHRQPQEAPAPSAPAQKDDAAGLRALLGLGPSASPQPAPPPAQQPSSKTSANGIEALMQKANLKSDTAKDGVLLTPALASEITNEAMVAKGRPEGGEVLERRDFVREVLSLIHTDPSFVDDLYGRYRRRVG</sequence>
<evidence type="ECO:0000256" key="1">
    <source>
        <dbReference type="ARBA" id="ARBA00004496"/>
    </source>
</evidence>
<dbReference type="GO" id="GO:0006397">
    <property type="term" value="P:mRNA processing"/>
    <property type="evidence" value="ECO:0007669"/>
    <property type="project" value="UniProtKB-KW"/>
</dbReference>
<organism evidence="6 7">
    <name type="scientific">Acaromyces ingoldii</name>
    <dbReference type="NCBI Taxonomy" id="215250"/>
    <lineage>
        <taxon>Eukaryota</taxon>
        <taxon>Fungi</taxon>
        <taxon>Dikarya</taxon>
        <taxon>Basidiomycota</taxon>
        <taxon>Ustilaginomycotina</taxon>
        <taxon>Exobasidiomycetes</taxon>
        <taxon>Exobasidiales</taxon>
        <taxon>Cryptobasidiaceae</taxon>
        <taxon>Acaromyces</taxon>
    </lineage>
</organism>
<dbReference type="Pfam" id="PF06058">
    <property type="entry name" value="DCP1"/>
    <property type="match status" value="1"/>
</dbReference>
<proteinExistence type="inferred from homology"/>
<dbReference type="GO" id="GO:0008047">
    <property type="term" value="F:enzyme activator activity"/>
    <property type="evidence" value="ECO:0007669"/>
    <property type="project" value="InterPro"/>
</dbReference>
<evidence type="ECO:0000313" key="7">
    <source>
        <dbReference type="Proteomes" id="UP000245768"/>
    </source>
</evidence>
<dbReference type="InterPro" id="IPR010334">
    <property type="entry name" value="Dcp1"/>
</dbReference>
<dbReference type="CDD" id="cd09804">
    <property type="entry name" value="Dcp1"/>
    <property type="match status" value="1"/>
</dbReference>
<dbReference type="InParanoid" id="A0A316YMS1"/>
<dbReference type="GO" id="GO:0000932">
    <property type="term" value="C:P-body"/>
    <property type="evidence" value="ECO:0007669"/>
    <property type="project" value="TreeGrafter"/>
</dbReference>
<dbReference type="AlphaFoldDB" id="A0A316YMS1"/>
<gene>
    <name evidence="6" type="ORF">FA10DRAFT_267935</name>
</gene>
<dbReference type="SUPFAM" id="SSF50729">
    <property type="entry name" value="PH domain-like"/>
    <property type="match status" value="1"/>
</dbReference>
<comment type="similarity">
    <text evidence="2">Belongs to the DCP1 family.</text>
</comment>
<comment type="subcellular location">
    <subcellularLocation>
        <location evidence="1">Cytoplasm</location>
    </subcellularLocation>
</comment>
<evidence type="ECO:0000256" key="4">
    <source>
        <dbReference type="ARBA" id="ARBA00022664"/>
    </source>
</evidence>
<feature type="region of interest" description="Disordered" evidence="5">
    <location>
        <begin position="211"/>
        <end position="268"/>
    </location>
</feature>
<evidence type="ECO:0000256" key="3">
    <source>
        <dbReference type="ARBA" id="ARBA00022490"/>
    </source>
</evidence>
<dbReference type="PANTHER" id="PTHR16290:SF0">
    <property type="entry name" value="DECAPPING PROTEIN 1, ISOFORM A"/>
    <property type="match status" value="1"/>
</dbReference>